<comment type="caution">
    <text evidence="4">The sequence shown here is derived from an EMBL/GenBank/DDBJ whole genome shotgun (WGS) entry which is preliminary data.</text>
</comment>
<dbReference type="CDD" id="cd04301">
    <property type="entry name" value="NAT_SF"/>
    <property type="match status" value="1"/>
</dbReference>
<dbReference type="PANTHER" id="PTHR43877">
    <property type="entry name" value="AMINOALKYLPHOSPHONATE N-ACETYLTRANSFERASE-RELATED-RELATED"/>
    <property type="match status" value="1"/>
</dbReference>
<gene>
    <name evidence="4" type="ORF">M5G17_14810</name>
</gene>
<evidence type="ECO:0000313" key="5">
    <source>
        <dbReference type="Proteomes" id="UP001148184"/>
    </source>
</evidence>
<reference evidence="4 5" key="1">
    <citation type="submission" date="2022-05" db="EMBL/GenBank/DDBJ databases">
        <title>Novel Pseudomonas spp. Isolated from a Rainbow Trout Aquaculture Facility.</title>
        <authorList>
            <person name="Testerman T."/>
            <person name="Graf J."/>
        </authorList>
    </citation>
    <scope>NUCLEOTIDE SEQUENCE [LARGE SCALE GENOMIC DNA]</scope>
    <source>
        <strain evidence="4 5">ID1025</strain>
    </source>
</reference>
<sequence length="151" mass="16414">MTLHIRPATADDANAISTVIIRSLRQTNAADYSAALIAQIEDNFTPVRVLALLEQRQVLVALVDQQVVATASLQGNVVRSVFVAPEMQGRGLGRALMQAVEALAQQSGQVLLRIPSSITAQGFYARLGYVQVREVMEGAERIIVMERALRS</sequence>
<accession>A0ABT5P9F8</accession>
<evidence type="ECO:0000259" key="3">
    <source>
        <dbReference type="PROSITE" id="PS51186"/>
    </source>
</evidence>
<evidence type="ECO:0000256" key="2">
    <source>
        <dbReference type="ARBA" id="ARBA00023315"/>
    </source>
</evidence>
<dbReference type="PANTHER" id="PTHR43877:SF1">
    <property type="entry name" value="ACETYLTRANSFERASE"/>
    <property type="match status" value="1"/>
</dbReference>
<name>A0ABT5P9F8_9PSED</name>
<keyword evidence="2" id="KW-0012">Acyltransferase</keyword>
<dbReference type="EMBL" id="JAMDGZ010000030">
    <property type="protein sequence ID" value="MDD1014937.1"/>
    <property type="molecule type" value="Genomic_DNA"/>
</dbReference>
<protein>
    <submittedName>
        <fullName evidence="4">GNAT family N-acetyltransferase</fullName>
    </submittedName>
</protein>
<dbReference type="InterPro" id="IPR000182">
    <property type="entry name" value="GNAT_dom"/>
</dbReference>
<dbReference type="InterPro" id="IPR050832">
    <property type="entry name" value="Bact_Acetyltransf"/>
</dbReference>
<dbReference type="Pfam" id="PF13673">
    <property type="entry name" value="Acetyltransf_10"/>
    <property type="match status" value="1"/>
</dbReference>
<keyword evidence="5" id="KW-1185">Reference proteome</keyword>
<evidence type="ECO:0000313" key="4">
    <source>
        <dbReference type="EMBL" id="MDD1014937.1"/>
    </source>
</evidence>
<proteinExistence type="predicted"/>
<evidence type="ECO:0000256" key="1">
    <source>
        <dbReference type="ARBA" id="ARBA00022679"/>
    </source>
</evidence>
<dbReference type="Proteomes" id="UP001148184">
    <property type="component" value="Unassembled WGS sequence"/>
</dbReference>
<feature type="domain" description="N-acetyltransferase" evidence="3">
    <location>
        <begin position="3"/>
        <end position="150"/>
    </location>
</feature>
<dbReference type="SUPFAM" id="SSF55729">
    <property type="entry name" value="Acyl-CoA N-acyltransferases (Nat)"/>
    <property type="match status" value="1"/>
</dbReference>
<dbReference type="InterPro" id="IPR016181">
    <property type="entry name" value="Acyl_CoA_acyltransferase"/>
</dbReference>
<organism evidence="4 5">
    <name type="scientific">Pseudomonas rubra</name>
    <dbReference type="NCBI Taxonomy" id="2942627"/>
    <lineage>
        <taxon>Bacteria</taxon>
        <taxon>Pseudomonadati</taxon>
        <taxon>Pseudomonadota</taxon>
        <taxon>Gammaproteobacteria</taxon>
        <taxon>Pseudomonadales</taxon>
        <taxon>Pseudomonadaceae</taxon>
        <taxon>Pseudomonas</taxon>
    </lineage>
</organism>
<dbReference type="Gene3D" id="3.40.630.30">
    <property type="match status" value="1"/>
</dbReference>
<dbReference type="PROSITE" id="PS51186">
    <property type="entry name" value="GNAT"/>
    <property type="match status" value="1"/>
</dbReference>
<keyword evidence="1" id="KW-0808">Transferase</keyword>